<evidence type="ECO:0000313" key="1">
    <source>
        <dbReference type="EMBL" id="KAK6913524.1"/>
    </source>
</evidence>
<reference evidence="1 2" key="1">
    <citation type="submission" date="2023-12" db="EMBL/GenBank/DDBJ databases">
        <title>A high-quality genome assembly for Dillenia turbinata (Dilleniales).</title>
        <authorList>
            <person name="Chanderbali A."/>
        </authorList>
    </citation>
    <scope>NUCLEOTIDE SEQUENCE [LARGE SCALE GENOMIC DNA]</scope>
    <source>
        <strain evidence="1">LSX21</strain>
        <tissue evidence="1">Leaf</tissue>
    </source>
</reference>
<keyword evidence="2" id="KW-1185">Reference proteome</keyword>
<dbReference type="AlphaFoldDB" id="A0AAN8UGD3"/>
<evidence type="ECO:0000313" key="2">
    <source>
        <dbReference type="Proteomes" id="UP001370490"/>
    </source>
</evidence>
<dbReference type="EMBL" id="JBAMMX010000027">
    <property type="protein sequence ID" value="KAK6913524.1"/>
    <property type="molecule type" value="Genomic_DNA"/>
</dbReference>
<dbReference type="Proteomes" id="UP001370490">
    <property type="component" value="Unassembled WGS sequence"/>
</dbReference>
<proteinExistence type="predicted"/>
<protein>
    <submittedName>
        <fullName evidence="1">Uncharacterized protein</fullName>
    </submittedName>
</protein>
<comment type="caution">
    <text evidence="1">The sequence shown here is derived from an EMBL/GenBank/DDBJ whole genome shotgun (WGS) entry which is preliminary data.</text>
</comment>
<organism evidence="1 2">
    <name type="scientific">Dillenia turbinata</name>
    <dbReference type="NCBI Taxonomy" id="194707"/>
    <lineage>
        <taxon>Eukaryota</taxon>
        <taxon>Viridiplantae</taxon>
        <taxon>Streptophyta</taxon>
        <taxon>Embryophyta</taxon>
        <taxon>Tracheophyta</taxon>
        <taxon>Spermatophyta</taxon>
        <taxon>Magnoliopsida</taxon>
        <taxon>eudicotyledons</taxon>
        <taxon>Gunneridae</taxon>
        <taxon>Pentapetalae</taxon>
        <taxon>Dilleniales</taxon>
        <taxon>Dilleniaceae</taxon>
        <taxon>Dillenia</taxon>
    </lineage>
</organism>
<sequence>MFKEEVRWKDMEYGSSQALVIEKGAELRIKIKIPERTGHIKRNCRLFKEKRDEKGKSTSDDSNVVVVGPDKEIESLICTPSDCNYVGDPLSEWIVDIEAAYHCVLKRKLFTTYKKRNFGIAKRENNIKSRIIGIGDIVV</sequence>
<accession>A0AAN8UGD3</accession>
<gene>
    <name evidence="1" type="ORF">RJ641_023125</name>
</gene>
<name>A0AAN8UGD3_9MAGN</name>